<accession>G2XUS5</accession>
<name>G2XUS5_BOTF4</name>
<protein>
    <submittedName>
        <fullName evidence="1">Uncharacterized protein</fullName>
    </submittedName>
</protein>
<organism evidence="1 2">
    <name type="scientific">Botryotinia fuckeliana (strain T4)</name>
    <name type="common">Noble rot fungus</name>
    <name type="synonym">Botrytis cinerea</name>
    <dbReference type="NCBI Taxonomy" id="999810"/>
    <lineage>
        <taxon>Eukaryota</taxon>
        <taxon>Fungi</taxon>
        <taxon>Dikarya</taxon>
        <taxon>Ascomycota</taxon>
        <taxon>Pezizomycotina</taxon>
        <taxon>Leotiomycetes</taxon>
        <taxon>Helotiales</taxon>
        <taxon>Sclerotiniaceae</taxon>
        <taxon>Botrytis</taxon>
    </lineage>
</organism>
<evidence type="ECO:0000313" key="1">
    <source>
        <dbReference type="EMBL" id="CCD44245.1"/>
    </source>
</evidence>
<reference evidence="2" key="1">
    <citation type="journal article" date="2011" name="PLoS Genet.">
        <title>Genomic analysis of the necrotrophic fungal pathogens Sclerotinia sclerotiorum and Botrytis cinerea.</title>
        <authorList>
            <person name="Amselem J."/>
            <person name="Cuomo C.A."/>
            <person name="van Kan J.A."/>
            <person name="Viaud M."/>
            <person name="Benito E.P."/>
            <person name="Couloux A."/>
            <person name="Coutinho P.M."/>
            <person name="de Vries R.P."/>
            <person name="Dyer P.S."/>
            <person name="Fillinger S."/>
            <person name="Fournier E."/>
            <person name="Gout L."/>
            <person name="Hahn M."/>
            <person name="Kohn L."/>
            <person name="Lapalu N."/>
            <person name="Plummer K.M."/>
            <person name="Pradier J.M."/>
            <person name="Quevillon E."/>
            <person name="Sharon A."/>
            <person name="Simon A."/>
            <person name="ten Have A."/>
            <person name="Tudzynski B."/>
            <person name="Tudzynski P."/>
            <person name="Wincker P."/>
            <person name="Andrew M."/>
            <person name="Anthouard V."/>
            <person name="Beever R.E."/>
            <person name="Beffa R."/>
            <person name="Benoit I."/>
            <person name="Bouzid O."/>
            <person name="Brault B."/>
            <person name="Chen Z."/>
            <person name="Choquer M."/>
            <person name="Collemare J."/>
            <person name="Cotton P."/>
            <person name="Danchin E.G."/>
            <person name="Da Silva C."/>
            <person name="Gautier A."/>
            <person name="Giraud C."/>
            <person name="Giraud T."/>
            <person name="Gonzalez C."/>
            <person name="Grossetete S."/>
            <person name="Guldener U."/>
            <person name="Henrissat B."/>
            <person name="Howlett B.J."/>
            <person name="Kodira C."/>
            <person name="Kretschmer M."/>
            <person name="Lappartient A."/>
            <person name="Leroch M."/>
            <person name="Levis C."/>
            <person name="Mauceli E."/>
            <person name="Neuveglise C."/>
            <person name="Oeser B."/>
            <person name="Pearson M."/>
            <person name="Poulain J."/>
            <person name="Poussereau N."/>
            <person name="Quesneville H."/>
            <person name="Rascle C."/>
            <person name="Schumacher J."/>
            <person name="Segurens B."/>
            <person name="Sexton A."/>
            <person name="Silva E."/>
            <person name="Sirven C."/>
            <person name="Soanes D.M."/>
            <person name="Talbot N.J."/>
            <person name="Templeton M."/>
            <person name="Yandava C."/>
            <person name="Yarden O."/>
            <person name="Zeng Q."/>
            <person name="Rollins J.A."/>
            <person name="Lebrun M.H."/>
            <person name="Dickman M."/>
        </authorList>
    </citation>
    <scope>NUCLEOTIDE SEQUENCE [LARGE SCALE GENOMIC DNA]</scope>
    <source>
        <strain evidence="2">T4</strain>
    </source>
</reference>
<proteinExistence type="predicted"/>
<dbReference type="Proteomes" id="UP000008177">
    <property type="component" value="Unplaced contigs"/>
</dbReference>
<dbReference type="HOGENOM" id="CLU_2072775_0_0_1"/>
<dbReference type="EMBL" id="FQ790270">
    <property type="protein sequence ID" value="CCD44245.1"/>
    <property type="molecule type" value="Genomic_DNA"/>
</dbReference>
<dbReference type="InParanoid" id="G2XUS5"/>
<gene>
    <name evidence="1" type="ORF">BofuT4_P058250.1</name>
</gene>
<evidence type="ECO:0000313" key="2">
    <source>
        <dbReference type="Proteomes" id="UP000008177"/>
    </source>
</evidence>
<sequence length="118" mass="13472">MCFDMTQFKRNNSSESLTPFLLPQLLLEVFGWLVLIKMVYKRLWGQFMSCDGIFHAPVCQIPYNILKDFAVPDLPVVSSCGLEEVLKHWLALAPDKAEGFQKIFVSQGLYSMSQVHIS</sequence>
<dbReference type="AlphaFoldDB" id="G2XUS5"/>